<feature type="compositionally biased region" description="Basic and acidic residues" evidence="1">
    <location>
        <begin position="11"/>
        <end position="22"/>
    </location>
</feature>
<dbReference type="EMBL" id="JABSTV010001251">
    <property type="protein sequence ID" value="KAH7952141.1"/>
    <property type="molecule type" value="Genomic_DNA"/>
</dbReference>
<keyword evidence="2" id="KW-0472">Membrane</keyword>
<dbReference type="InterPro" id="IPR024079">
    <property type="entry name" value="MetalloPept_cat_dom_sf"/>
</dbReference>
<feature type="transmembrane region" description="Helical" evidence="2">
    <location>
        <begin position="60"/>
        <end position="84"/>
    </location>
</feature>
<dbReference type="PANTHER" id="PTHR11733:SF241">
    <property type="entry name" value="GH26575P-RELATED"/>
    <property type="match status" value="1"/>
</dbReference>
<accession>A0A9D4PTB1</accession>
<reference evidence="3" key="1">
    <citation type="journal article" date="2020" name="Cell">
        <title>Large-Scale Comparative Analyses of Tick Genomes Elucidate Their Genetic Diversity and Vector Capacities.</title>
        <authorList>
            <consortium name="Tick Genome and Microbiome Consortium (TIGMIC)"/>
            <person name="Jia N."/>
            <person name="Wang J."/>
            <person name="Shi W."/>
            <person name="Du L."/>
            <person name="Sun Y."/>
            <person name="Zhan W."/>
            <person name="Jiang J.F."/>
            <person name="Wang Q."/>
            <person name="Zhang B."/>
            <person name="Ji P."/>
            <person name="Bell-Sakyi L."/>
            <person name="Cui X.M."/>
            <person name="Yuan T.T."/>
            <person name="Jiang B.G."/>
            <person name="Yang W.F."/>
            <person name="Lam T.T."/>
            <person name="Chang Q.C."/>
            <person name="Ding S.J."/>
            <person name="Wang X.J."/>
            <person name="Zhu J.G."/>
            <person name="Ruan X.D."/>
            <person name="Zhao L."/>
            <person name="Wei J.T."/>
            <person name="Ye R.Z."/>
            <person name="Que T.C."/>
            <person name="Du C.H."/>
            <person name="Zhou Y.H."/>
            <person name="Cheng J.X."/>
            <person name="Dai P.F."/>
            <person name="Guo W.B."/>
            <person name="Han X.H."/>
            <person name="Huang E.J."/>
            <person name="Li L.F."/>
            <person name="Wei W."/>
            <person name="Gao Y.C."/>
            <person name="Liu J.Z."/>
            <person name="Shao H.Z."/>
            <person name="Wang X."/>
            <person name="Wang C.C."/>
            <person name="Yang T.C."/>
            <person name="Huo Q.B."/>
            <person name="Li W."/>
            <person name="Chen H.Y."/>
            <person name="Chen S.E."/>
            <person name="Zhou L.G."/>
            <person name="Ni X.B."/>
            <person name="Tian J.H."/>
            <person name="Sheng Y."/>
            <person name="Liu T."/>
            <person name="Pan Y.S."/>
            <person name="Xia L.Y."/>
            <person name="Li J."/>
            <person name="Zhao F."/>
            <person name="Cao W.C."/>
        </authorList>
    </citation>
    <scope>NUCLEOTIDE SEQUENCE</scope>
    <source>
        <strain evidence="3">Rsan-2018</strain>
    </source>
</reference>
<dbReference type="SUPFAM" id="SSF55486">
    <property type="entry name" value="Metalloproteases ('zincins'), catalytic domain"/>
    <property type="match status" value="2"/>
</dbReference>
<gene>
    <name evidence="3" type="ORF">HPB52_019259</name>
</gene>
<dbReference type="AlphaFoldDB" id="A0A9D4PTB1"/>
<name>A0A9D4PTB1_RHISA</name>
<sequence>MATGEAARQVDNNHGDPVVHDQWPRGDDLDLESHLNSENRRFLWWVLVQRVQRGQATKRLLWACCGCCVIAVATVFVGFATVTLRHRQSTAPRHDWLSALEPTRCTSTACRRYARELNESLDWRQQPCDDLYGFVCGRWHTGSARSRAERDAQTQALSTAFSDRESGHVGALVRACLRQGHGAVNDLELLRRFLEDRGLPWPRDPTLSLLEVLVDLSANWNLHLWFQLDVTVGETPAVEFRRSPSLLGWIRTRRMRRGPGYEDWIAMTLKLFGGAPGGNVISSVITVIKAMDNLVATLLGAAASRHSQMLTETSVGNLSLHVQLGNTTDAWLNLFNRTLVLPPGIALEMHDTVRLRDREVIKAAVYLAELDTETEARLALSVGLRVVELLGWMVDPRLEASPDLHGEQRSRHCLSQVQHLVGAAWHDLLIMPRHDGGVIDAVRNVLQRARPALAVPTRVHVNASSTPALHLQTSQGAFSSWLALSEAQAQERRDSSTATLMLEPHSWLFPFFHEDLPAAVNFAGLGERAARRLLDRYPRSAPSARRRDRNALLVALSALRSLGASSHEAERLFFVATCRTHCTSSGKDDSGKRRRATRRCNDVAMPLVAFKDAFRCPSPAMRPQRRSRKTTFNIMSKFIR</sequence>
<organism evidence="3 4">
    <name type="scientific">Rhipicephalus sanguineus</name>
    <name type="common">Brown dog tick</name>
    <name type="synonym">Ixodes sanguineus</name>
    <dbReference type="NCBI Taxonomy" id="34632"/>
    <lineage>
        <taxon>Eukaryota</taxon>
        <taxon>Metazoa</taxon>
        <taxon>Ecdysozoa</taxon>
        <taxon>Arthropoda</taxon>
        <taxon>Chelicerata</taxon>
        <taxon>Arachnida</taxon>
        <taxon>Acari</taxon>
        <taxon>Parasitiformes</taxon>
        <taxon>Ixodida</taxon>
        <taxon>Ixodoidea</taxon>
        <taxon>Ixodidae</taxon>
        <taxon>Rhipicephalinae</taxon>
        <taxon>Rhipicephalus</taxon>
        <taxon>Rhipicephalus</taxon>
    </lineage>
</organism>
<dbReference type="InterPro" id="IPR000718">
    <property type="entry name" value="Peptidase_M13"/>
</dbReference>
<dbReference type="Proteomes" id="UP000821837">
    <property type="component" value="Chromosome 5"/>
</dbReference>
<dbReference type="GO" id="GO:0005886">
    <property type="term" value="C:plasma membrane"/>
    <property type="evidence" value="ECO:0007669"/>
    <property type="project" value="TreeGrafter"/>
</dbReference>
<comment type="caution">
    <text evidence="3">The sequence shown here is derived from an EMBL/GenBank/DDBJ whole genome shotgun (WGS) entry which is preliminary data.</text>
</comment>
<dbReference type="PANTHER" id="PTHR11733">
    <property type="entry name" value="ZINC METALLOPROTEASE FAMILY M13 NEPRILYSIN-RELATED"/>
    <property type="match status" value="1"/>
</dbReference>
<dbReference type="OrthoDB" id="7945029at2759"/>
<dbReference type="GO" id="GO:0016485">
    <property type="term" value="P:protein processing"/>
    <property type="evidence" value="ECO:0007669"/>
    <property type="project" value="TreeGrafter"/>
</dbReference>
<evidence type="ECO:0000256" key="1">
    <source>
        <dbReference type="SAM" id="MobiDB-lite"/>
    </source>
</evidence>
<evidence type="ECO:0000313" key="4">
    <source>
        <dbReference type="Proteomes" id="UP000821837"/>
    </source>
</evidence>
<keyword evidence="4" id="KW-1185">Reference proteome</keyword>
<reference evidence="3" key="2">
    <citation type="submission" date="2021-09" db="EMBL/GenBank/DDBJ databases">
        <authorList>
            <person name="Jia N."/>
            <person name="Wang J."/>
            <person name="Shi W."/>
            <person name="Du L."/>
            <person name="Sun Y."/>
            <person name="Zhan W."/>
            <person name="Jiang J."/>
            <person name="Wang Q."/>
            <person name="Zhang B."/>
            <person name="Ji P."/>
            <person name="Sakyi L.B."/>
            <person name="Cui X."/>
            <person name="Yuan T."/>
            <person name="Jiang B."/>
            <person name="Yang W."/>
            <person name="Lam T.T.-Y."/>
            <person name="Chang Q."/>
            <person name="Ding S."/>
            <person name="Wang X."/>
            <person name="Zhu J."/>
            <person name="Ruan X."/>
            <person name="Zhao L."/>
            <person name="Wei J."/>
            <person name="Que T."/>
            <person name="Du C."/>
            <person name="Cheng J."/>
            <person name="Dai P."/>
            <person name="Han X."/>
            <person name="Huang E."/>
            <person name="Gao Y."/>
            <person name="Liu J."/>
            <person name="Shao H."/>
            <person name="Ye R."/>
            <person name="Li L."/>
            <person name="Wei W."/>
            <person name="Wang X."/>
            <person name="Wang C."/>
            <person name="Huo Q."/>
            <person name="Li W."/>
            <person name="Guo W."/>
            <person name="Chen H."/>
            <person name="Chen S."/>
            <person name="Zhou L."/>
            <person name="Zhou L."/>
            <person name="Ni X."/>
            <person name="Tian J."/>
            <person name="Zhou Y."/>
            <person name="Sheng Y."/>
            <person name="Liu T."/>
            <person name="Pan Y."/>
            <person name="Xia L."/>
            <person name="Li J."/>
            <person name="Zhao F."/>
            <person name="Cao W."/>
        </authorList>
    </citation>
    <scope>NUCLEOTIDE SEQUENCE</scope>
    <source>
        <strain evidence="3">Rsan-2018</strain>
        <tissue evidence="3">Larvae</tissue>
    </source>
</reference>
<dbReference type="InterPro" id="IPR042089">
    <property type="entry name" value="Peptidase_M13_dom_2"/>
</dbReference>
<dbReference type="GO" id="GO:0004222">
    <property type="term" value="F:metalloendopeptidase activity"/>
    <property type="evidence" value="ECO:0007669"/>
    <property type="project" value="InterPro"/>
</dbReference>
<dbReference type="VEuPathDB" id="VectorBase:RSAN_051553"/>
<dbReference type="Gene3D" id="3.40.390.10">
    <property type="entry name" value="Collagenase (Catalytic Domain)"/>
    <property type="match status" value="1"/>
</dbReference>
<dbReference type="Gene3D" id="1.10.1380.10">
    <property type="entry name" value="Neutral endopeptidase , domain2"/>
    <property type="match status" value="1"/>
</dbReference>
<dbReference type="PROSITE" id="PS51885">
    <property type="entry name" value="NEPRILYSIN"/>
    <property type="match status" value="1"/>
</dbReference>
<evidence type="ECO:0000313" key="3">
    <source>
        <dbReference type="EMBL" id="KAH7952141.1"/>
    </source>
</evidence>
<evidence type="ECO:0000256" key="2">
    <source>
        <dbReference type="SAM" id="Phobius"/>
    </source>
</evidence>
<protein>
    <submittedName>
        <fullName evidence="3">Uncharacterized protein</fullName>
    </submittedName>
</protein>
<proteinExistence type="predicted"/>
<keyword evidence="2" id="KW-0812">Transmembrane</keyword>
<feature type="region of interest" description="Disordered" evidence="1">
    <location>
        <begin position="1"/>
        <end position="22"/>
    </location>
</feature>
<keyword evidence="2" id="KW-1133">Transmembrane helix</keyword>